<protein>
    <submittedName>
        <fullName evidence="1">Uncharacterized protein</fullName>
    </submittedName>
</protein>
<dbReference type="Proteomes" id="UP000230069">
    <property type="component" value="Unassembled WGS sequence"/>
</dbReference>
<proteinExistence type="predicted"/>
<keyword evidence="2" id="KW-1185">Reference proteome</keyword>
<accession>A0A2G5CUQ2</accession>
<dbReference type="AlphaFoldDB" id="A0A2G5CUQ2"/>
<reference evidence="1 2" key="1">
    <citation type="submission" date="2017-09" db="EMBL/GenBank/DDBJ databases">
        <title>WGS assembly of Aquilegia coerulea Goldsmith.</title>
        <authorList>
            <person name="Hodges S."/>
            <person name="Kramer E."/>
            <person name="Nordborg M."/>
            <person name="Tomkins J."/>
            <person name="Borevitz J."/>
            <person name="Derieg N."/>
            <person name="Yan J."/>
            <person name="Mihaltcheva S."/>
            <person name="Hayes R.D."/>
            <person name="Rokhsar D."/>
        </authorList>
    </citation>
    <scope>NUCLEOTIDE SEQUENCE [LARGE SCALE GENOMIC DNA]</scope>
    <source>
        <strain evidence="2">cv. Goldsmith</strain>
    </source>
</reference>
<organism evidence="1 2">
    <name type="scientific">Aquilegia coerulea</name>
    <name type="common">Rocky mountain columbine</name>
    <dbReference type="NCBI Taxonomy" id="218851"/>
    <lineage>
        <taxon>Eukaryota</taxon>
        <taxon>Viridiplantae</taxon>
        <taxon>Streptophyta</taxon>
        <taxon>Embryophyta</taxon>
        <taxon>Tracheophyta</taxon>
        <taxon>Spermatophyta</taxon>
        <taxon>Magnoliopsida</taxon>
        <taxon>Ranunculales</taxon>
        <taxon>Ranunculaceae</taxon>
        <taxon>Thalictroideae</taxon>
        <taxon>Aquilegia</taxon>
    </lineage>
</organism>
<gene>
    <name evidence="1" type="ORF">AQUCO_03700332v1</name>
</gene>
<dbReference type="InParanoid" id="A0A2G5CUQ2"/>
<evidence type="ECO:0000313" key="2">
    <source>
        <dbReference type="Proteomes" id="UP000230069"/>
    </source>
</evidence>
<name>A0A2G5CUQ2_AQUCA</name>
<evidence type="ECO:0000313" key="1">
    <source>
        <dbReference type="EMBL" id="PIA35001.1"/>
    </source>
</evidence>
<sequence length="75" mass="8284">MENLEGDSDPIRQTLHPKSCLNGIPKSLSVSKYLDTWKWFDISLIKALCKTVCTGTPGPLCLRPPLTVNRALTIS</sequence>
<dbReference type="EMBL" id="KZ305054">
    <property type="protein sequence ID" value="PIA35001.1"/>
    <property type="molecule type" value="Genomic_DNA"/>
</dbReference>